<dbReference type="SUPFAM" id="SSF50729">
    <property type="entry name" value="PH domain-like"/>
    <property type="match status" value="1"/>
</dbReference>
<dbReference type="EMBL" id="OX365923">
    <property type="protein sequence ID" value="CAI4047374.1"/>
    <property type="molecule type" value="Genomic_DNA"/>
</dbReference>
<keyword evidence="2 7" id="KW-0813">Transport</keyword>
<protein>
    <recommendedName>
        <fullName evidence="7">Vacuolar protein-sorting-associated protein 36</fullName>
    </recommendedName>
    <alternativeName>
        <fullName evidence="7">ESCRT-II complex subunit VPS36</fullName>
    </alternativeName>
</protein>
<evidence type="ECO:0000256" key="8">
    <source>
        <dbReference type="SAM" id="MobiDB-lite"/>
    </source>
</evidence>
<dbReference type="SUPFAM" id="SSF90209">
    <property type="entry name" value="Ran binding protein zinc finger-like"/>
    <property type="match status" value="1"/>
</dbReference>
<comment type="subcellular location">
    <subcellularLocation>
        <location evidence="7">Cytoplasm</location>
    </subcellularLocation>
    <subcellularLocation>
        <location evidence="7">Endosome</location>
    </subcellularLocation>
</comment>
<dbReference type="InterPro" id="IPR021648">
    <property type="entry name" value="GLUE_dom"/>
</dbReference>
<comment type="similarity">
    <text evidence="1 7">Belongs to the VPS36 family.</text>
</comment>
<dbReference type="InterPro" id="IPR031558">
    <property type="entry name" value="Vps36-NZF-N"/>
</dbReference>
<evidence type="ECO:0000256" key="4">
    <source>
        <dbReference type="ARBA" id="ARBA00022771"/>
    </source>
</evidence>
<dbReference type="InterPro" id="IPR036390">
    <property type="entry name" value="WH_DNA-bd_sf"/>
</dbReference>
<dbReference type="Pfam" id="PF04157">
    <property type="entry name" value="EAP30"/>
    <property type="match status" value="1"/>
</dbReference>
<gene>
    <name evidence="10" type="primary">SUVC12G4470</name>
    <name evidence="10" type="ORF">SUVC_12G4470</name>
</gene>
<keyword evidence="3" id="KW-0479">Metal-binding</keyword>
<dbReference type="Gene3D" id="2.30.30.380">
    <property type="entry name" value="Zn-finger domain of Sec23/24"/>
    <property type="match status" value="2"/>
</dbReference>
<evidence type="ECO:0000256" key="7">
    <source>
        <dbReference type="RuleBase" id="RU367095"/>
    </source>
</evidence>
<dbReference type="GO" id="GO:0000814">
    <property type="term" value="C:ESCRT II complex"/>
    <property type="evidence" value="ECO:0007669"/>
    <property type="project" value="UniProtKB-UniRule"/>
</dbReference>
<feature type="compositionally biased region" description="Low complexity" evidence="8">
    <location>
        <begin position="238"/>
        <end position="249"/>
    </location>
</feature>
<comment type="function">
    <text evidence="7">Component of the ESCRT-II complex (endosomal sorting complex required for transport II), which is required for multivesicular body (MVB) formation and sorting of endosomal cargo proteins into MVBs.</text>
</comment>
<feature type="region of interest" description="Disordered" evidence="8">
    <location>
        <begin position="229"/>
        <end position="249"/>
    </location>
</feature>
<dbReference type="FunFam" id="1.10.10.10:FF:000727">
    <property type="entry name" value="Vacuolar sorting protein"/>
    <property type="match status" value="1"/>
</dbReference>
<dbReference type="AlphaFoldDB" id="A0AA35J3E5"/>
<dbReference type="InterPro" id="IPR040608">
    <property type="entry name" value="Snf8/Vps36"/>
</dbReference>
<dbReference type="GO" id="GO:0032266">
    <property type="term" value="F:phosphatidylinositol-3-phosphate binding"/>
    <property type="evidence" value="ECO:0007669"/>
    <property type="project" value="UniProtKB-UniRule"/>
</dbReference>
<dbReference type="Pfam" id="PF11605">
    <property type="entry name" value="Vps36_ESCRT-II"/>
    <property type="match status" value="1"/>
</dbReference>
<dbReference type="InterPro" id="IPR037855">
    <property type="entry name" value="Vps36"/>
</dbReference>
<dbReference type="InterPro" id="IPR011993">
    <property type="entry name" value="PH-like_dom_sf"/>
</dbReference>
<dbReference type="CDD" id="cd13227">
    <property type="entry name" value="PH-GRAM-like_Vps36"/>
    <property type="match status" value="1"/>
</dbReference>
<keyword evidence="5" id="KW-0862">Zinc</keyword>
<evidence type="ECO:0000313" key="10">
    <source>
        <dbReference type="EMBL" id="CAI4047374.1"/>
    </source>
</evidence>
<sequence length="576" mass="64934">MEYWHYVETTSSGQPLLRENETDIFIDQSVGLYHGKSKILHRQRGRVFLTSQRIIYIDDSKPTQSSLGLELDDIARVDYSSGFLTRSPRLILFFKDSSSKDALEKRADAMSSNVVSTWVCPICMVSNETRGEFTKDTLPLPICANCGVPADYELTKSSINSSNTTNTTSSGQSGPDSENICSACTFVNHPQIGNCEICGHRLPNASKVRSKLNRLRSFHDSRINIELEKHSLSKNKGSHSASSGSPSSSLTVTPTEFVQLSFRKSDGVLFSQATEKALESILNEKNKHIFNQNVVSVNGIDVAETINGRDHDNDVLFVETTLSRIGIASLEKSRENQLLNNDILFNNALTDLNKLMSLATSIERLYKNSNITMKKTTTNFQDESTTNESKTKRPLLILDREKFLNKELFLDEIAREIYEFTLSEFRDLNNDNNNTNYMIVTLVDLYAMYNKSMRIGTGLISPIEMREACERFEHLGLNELRLVKVNKRILCLTSEKFDVVKDKLVDLINENPGSDLLKLTQILSSNNSQSNWTLGILMEVLQSCVDGGDLLIDKQLSGIYYYKNSYWPPHTQIMNA</sequence>
<evidence type="ECO:0000256" key="5">
    <source>
        <dbReference type="ARBA" id="ARBA00022833"/>
    </source>
</evidence>
<feature type="domain" description="GLUE N-terminal" evidence="9">
    <location>
        <begin position="7"/>
        <end position="290"/>
    </location>
</feature>
<dbReference type="GO" id="GO:0043130">
    <property type="term" value="F:ubiquitin binding"/>
    <property type="evidence" value="ECO:0007669"/>
    <property type="project" value="UniProtKB-UniRule"/>
</dbReference>
<dbReference type="SUPFAM" id="SSF46785">
    <property type="entry name" value="Winged helix' DNA-binding domain"/>
    <property type="match status" value="1"/>
</dbReference>
<dbReference type="Gene3D" id="2.30.29.30">
    <property type="entry name" value="Pleckstrin-homology domain (PH domain)/Phosphotyrosine-binding domain (PTB)"/>
    <property type="match status" value="1"/>
</dbReference>
<evidence type="ECO:0000259" key="9">
    <source>
        <dbReference type="PROSITE" id="PS51495"/>
    </source>
</evidence>
<evidence type="ECO:0000313" key="11">
    <source>
        <dbReference type="Proteomes" id="UP001162090"/>
    </source>
</evidence>
<organism evidence="10 11">
    <name type="scientific">Saccharomyces uvarum</name>
    <name type="common">Yeast</name>
    <name type="synonym">Saccharomyces bayanus var. uvarum</name>
    <dbReference type="NCBI Taxonomy" id="230603"/>
    <lineage>
        <taxon>Eukaryota</taxon>
        <taxon>Fungi</taxon>
        <taxon>Dikarya</taxon>
        <taxon>Ascomycota</taxon>
        <taxon>Saccharomycotina</taxon>
        <taxon>Saccharomycetes</taxon>
        <taxon>Saccharomycetales</taxon>
        <taxon>Saccharomycetaceae</taxon>
        <taxon>Saccharomyces</taxon>
    </lineage>
</organism>
<dbReference type="Proteomes" id="UP001162090">
    <property type="component" value="Chromosome 12"/>
</dbReference>
<dbReference type="PANTHER" id="PTHR13128:SF12">
    <property type="entry name" value="VACUOLAR PROTEIN-SORTING-ASSOCIATED PROTEIN 36"/>
    <property type="match status" value="1"/>
</dbReference>
<proteinExistence type="inferred from homology"/>
<dbReference type="GO" id="GO:0043328">
    <property type="term" value="P:protein transport to vacuole involved in ubiquitin-dependent protein catabolic process via the multivesicular body sorting pathway"/>
    <property type="evidence" value="ECO:0007669"/>
    <property type="project" value="UniProtKB-UniRule"/>
</dbReference>
<dbReference type="GO" id="GO:0008270">
    <property type="term" value="F:zinc ion binding"/>
    <property type="evidence" value="ECO:0007669"/>
    <property type="project" value="UniProtKB-KW"/>
</dbReference>
<keyword evidence="7" id="KW-0967">Endosome</keyword>
<dbReference type="InterPro" id="IPR036443">
    <property type="entry name" value="Znf_RanBP2_sf"/>
</dbReference>
<dbReference type="Gene3D" id="1.10.10.10">
    <property type="entry name" value="Winged helix-like DNA-binding domain superfamily/Winged helix DNA-binding domain"/>
    <property type="match status" value="2"/>
</dbReference>
<dbReference type="InterPro" id="IPR001876">
    <property type="entry name" value="Znf_RanBP2"/>
</dbReference>
<evidence type="ECO:0000256" key="3">
    <source>
        <dbReference type="ARBA" id="ARBA00022723"/>
    </source>
</evidence>
<reference evidence="10" key="1">
    <citation type="submission" date="2022-10" db="EMBL/GenBank/DDBJ databases">
        <authorList>
            <person name="Byrne P K."/>
        </authorList>
    </citation>
    <scope>NUCLEOTIDE SEQUENCE</scope>
    <source>
        <strain evidence="10">CBS7001</strain>
    </source>
</reference>
<dbReference type="PANTHER" id="PTHR13128">
    <property type="entry name" value="VACUOLAR PROTEIN-SORTING-ASSOCIATED PROTEIN 36"/>
    <property type="match status" value="1"/>
</dbReference>
<dbReference type="SMART" id="SM00547">
    <property type="entry name" value="ZnF_RBZ"/>
    <property type="match status" value="2"/>
</dbReference>
<evidence type="ECO:0000256" key="6">
    <source>
        <dbReference type="ARBA" id="ARBA00022927"/>
    </source>
</evidence>
<evidence type="ECO:0000256" key="2">
    <source>
        <dbReference type="ARBA" id="ARBA00022448"/>
    </source>
</evidence>
<dbReference type="FunFam" id="1.10.10.10:FF:000753">
    <property type="entry name" value="Vacuolar sorting protein"/>
    <property type="match status" value="1"/>
</dbReference>
<keyword evidence="4" id="KW-0863">Zinc-finger</keyword>
<keyword evidence="7" id="KW-0963">Cytoplasm</keyword>
<dbReference type="InterPro" id="IPR036388">
    <property type="entry name" value="WH-like_DNA-bd_sf"/>
</dbReference>
<dbReference type="Pfam" id="PF16988">
    <property type="entry name" value="Vps36-NZF-N"/>
    <property type="match status" value="1"/>
</dbReference>
<dbReference type="PROSITE" id="PS51495">
    <property type="entry name" value="GLUE"/>
    <property type="match status" value="1"/>
</dbReference>
<dbReference type="GO" id="GO:0031902">
    <property type="term" value="C:late endosome membrane"/>
    <property type="evidence" value="ECO:0007669"/>
    <property type="project" value="UniProtKB-UniRule"/>
</dbReference>
<name>A0AA35J3E5_SACUV</name>
<comment type="subunit">
    <text evidence="7">Component of the endosomal sorting complex required for transport II (ESCRT-II).</text>
</comment>
<accession>A0AA35J3E5</accession>
<keyword evidence="6 7" id="KW-0653">Protein transport</keyword>
<evidence type="ECO:0000256" key="1">
    <source>
        <dbReference type="ARBA" id="ARBA00009697"/>
    </source>
</evidence>